<dbReference type="Pfam" id="PF01980">
    <property type="entry name" value="TrmO_N"/>
    <property type="match status" value="1"/>
</dbReference>
<evidence type="ECO:0000313" key="5">
    <source>
        <dbReference type="Proteomes" id="UP000257123"/>
    </source>
</evidence>
<dbReference type="InterPro" id="IPR040372">
    <property type="entry name" value="YaeB-like"/>
</dbReference>
<keyword evidence="4" id="KW-0808">Transferase</keyword>
<dbReference type="NCBIfam" id="TIGR00104">
    <property type="entry name" value="tRNA_TsaA"/>
    <property type="match status" value="1"/>
</dbReference>
<dbReference type="GO" id="GO:0008168">
    <property type="term" value="F:methyltransferase activity"/>
    <property type="evidence" value="ECO:0007669"/>
    <property type="project" value="UniProtKB-KW"/>
</dbReference>
<protein>
    <submittedName>
        <fullName evidence="4">tRNA (N6-threonylcarbamoyladenosine(37)-N6)-methyltransferase TrmO</fullName>
    </submittedName>
</protein>
<organism evidence="4 5">
    <name type="scientific">Pyrobaculum aerophilum</name>
    <dbReference type="NCBI Taxonomy" id="13773"/>
    <lineage>
        <taxon>Archaea</taxon>
        <taxon>Thermoproteota</taxon>
        <taxon>Thermoprotei</taxon>
        <taxon>Thermoproteales</taxon>
        <taxon>Thermoproteaceae</taxon>
        <taxon>Pyrobaculum</taxon>
    </lineage>
</organism>
<comment type="caution">
    <text evidence="4">The sequence shown here is derived from an EMBL/GenBank/DDBJ whole genome shotgun (WGS) entry which is preliminary data.</text>
</comment>
<evidence type="ECO:0000259" key="3">
    <source>
        <dbReference type="PROSITE" id="PS51668"/>
    </source>
</evidence>
<dbReference type="CDD" id="cd09281">
    <property type="entry name" value="UPF0066"/>
    <property type="match status" value="1"/>
</dbReference>
<sequence length="138" mass="15543">MPCFEPIGYVRHQYPDDEVRRRAVDAVVEVLPQYEEGLRGIEEFSHVIIIAHLHKHRGRPLVVRPKRIEGAPEVGVFSTDSPDRPNPIGITIARLLKREGRLLYVEGVDLFNGTPVLDIKGFSPKRCPASAAAPWWAD</sequence>
<accession>A0A371QXK3</accession>
<feature type="domain" description="TsaA-like" evidence="3">
    <location>
        <begin position="4"/>
        <end position="131"/>
    </location>
</feature>
<proteinExistence type="inferred from homology"/>
<dbReference type="PANTHER" id="PTHR12818">
    <property type="entry name" value="TRNA (ADENINE(37)-N6)-METHYLTRANSFERASE"/>
    <property type="match status" value="1"/>
</dbReference>
<keyword evidence="1" id="KW-0949">S-adenosyl-L-methionine</keyword>
<dbReference type="Gene3D" id="2.40.30.70">
    <property type="entry name" value="YaeB-like"/>
    <property type="match status" value="1"/>
</dbReference>
<name>A0A371QXK3_9CREN</name>
<dbReference type="PROSITE" id="PS51668">
    <property type="entry name" value="TSAA_2"/>
    <property type="match status" value="1"/>
</dbReference>
<dbReference type="InterPro" id="IPR036413">
    <property type="entry name" value="YaeB-like_sf"/>
</dbReference>
<keyword evidence="4" id="KW-0489">Methyltransferase</keyword>
<dbReference type="RefSeq" id="WP_116421356.1">
    <property type="nucleotide sequence ID" value="NZ_NMUE01000024.1"/>
</dbReference>
<dbReference type="SUPFAM" id="SSF118196">
    <property type="entry name" value="YaeB-like"/>
    <property type="match status" value="1"/>
</dbReference>
<evidence type="ECO:0000256" key="2">
    <source>
        <dbReference type="ARBA" id="ARBA00033753"/>
    </source>
</evidence>
<dbReference type="AlphaFoldDB" id="A0A371QXK3"/>
<comment type="similarity">
    <text evidence="2">Belongs to the tRNA methyltransferase O family.</text>
</comment>
<dbReference type="Proteomes" id="UP000257123">
    <property type="component" value="Unassembled WGS sequence"/>
</dbReference>
<dbReference type="GO" id="GO:0032259">
    <property type="term" value="P:methylation"/>
    <property type="evidence" value="ECO:0007669"/>
    <property type="project" value="UniProtKB-KW"/>
</dbReference>
<dbReference type="InterPro" id="IPR023370">
    <property type="entry name" value="TrmO-like_N"/>
</dbReference>
<evidence type="ECO:0000313" key="4">
    <source>
        <dbReference type="EMBL" id="RFA95279.1"/>
    </source>
</evidence>
<evidence type="ECO:0000256" key="1">
    <source>
        <dbReference type="ARBA" id="ARBA00022691"/>
    </source>
</evidence>
<dbReference type="InterPro" id="IPR036414">
    <property type="entry name" value="YaeB_N_sf"/>
</dbReference>
<dbReference type="PANTHER" id="PTHR12818:SF0">
    <property type="entry name" value="TRNA (ADENINE(37)-N6)-METHYLTRANSFERASE"/>
    <property type="match status" value="1"/>
</dbReference>
<reference evidence="4 5" key="1">
    <citation type="submission" date="2017-07" db="EMBL/GenBank/DDBJ databases">
        <title>Draft genome sequence of aerobic hyperthermophilic archaea, Pyrobaculum aerophilum YKB31 and YKB32.</title>
        <authorList>
            <person name="Mochizuki T."/>
            <person name="Berliner A.J."/>
            <person name="Yoshida-Takashima Y."/>
            <person name="Takaki Y."/>
            <person name="Nunoura T."/>
            <person name="Takai K."/>
        </authorList>
    </citation>
    <scope>NUCLEOTIDE SEQUENCE [LARGE SCALE GENOMIC DNA]</scope>
    <source>
        <strain evidence="4 5">YKB31</strain>
    </source>
</reference>
<dbReference type="EMBL" id="NMUE01000024">
    <property type="protein sequence ID" value="RFA95279.1"/>
    <property type="molecule type" value="Genomic_DNA"/>
</dbReference>
<gene>
    <name evidence="4" type="primary">tsaA</name>
    <name evidence="4" type="ORF">CGL51_08070</name>
</gene>